<evidence type="ECO:0008006" key="3">
    <source>
        <dbReference type="Google" id="ProtNLM"/>
    </source>
</evidence>
<dbReference type="Proteomes" id="UP000051936">
    <property type="component" value="Unassembled WGS sequence"/>
</dbReference>
<dbReference type="RefSeq" id="WP_057756806.1">
    <property type="nucleotide sequence ID" value="NZ_LJYG01000109.1"/>
</dbReference>
<proteinExistence type="predicted"/>
<evidence type="ECO:0000313" key="1">
    <source>
        <dbReference type="EMBL" id="KRQ02890.1"/>
    </source>
</evidence>
<comment type="caution">
    <text evidence="1">The sequence shown here is derived from an EMBL/GenBank/DDBJ whole genome shotgun (WGS) entry which is preliminary data.</text>
</comment>
<dbReference type="Gene3D" id="3.40.50.300">
    <property type="entry name" value="P-loop containing nucleotide triphosphate hydrolases"/>
    <property type="match status" value="1"/>
</dbReference>
<dbReference type="OrthoDB" id="8251210at2"/>
<name>A0A0R3CZF7_9BRAD</name>
<protein>
    <recommendedName>
        <fullName evidence="3">AAA+ ATPase domain-containing protein</fullName>
    </recommendedName>
</protein>
<dbReference type="InterPro" id="IPR027417">
    <property type="entry name" value="P-loop_NTPase"/>
</dbReference>
<keyword evidence="2" id="KW-1185">Reference proteome</keyword>
<accession>A0A0R3CZF7</accession>
<dbReference type="AlphaFoldDB" id="A0A0R3CZF7"/>
<evidence type="ECO:0000313" key="2">
    <source>
        <dbReference type="Proteomes" id="UP000051936"/>
    </source>
</evidence>
<gene>
    <name evidence="1" type="ORF">AOQ71_34355</name>
</gene>
<dbReference type="EMBL" id="LJYG01000109">
    <property type="protein sequence ID" value="KRQ02890.1"/>
    <property type="molecule type" value="Genomic_DNA"/>
</dbReference>
<organism evidence="1 2">
    <name type="scientific">Bradyrhizobium manausense</name>
    <dbReference type="NCBI Taxonomy" id="989370"/>
    <lineage>
        <taxon>Bacteria</taxon>
        <taxon>Pseudomonadati</taxon>
        <taxon>Pseudomonadota</taxon>
        <taxon>Alphaproteobacteria</taxon>
        <taxon>Hyphomicrobiales</taxon>
        <taxon>Nitrobacteraceae</taxon>
        <taxon>Bradyrhizobium</taxon>
    </lineage>
</organism>
<dbReference type="STRING" id="989370.AOQ71_34355"/>
<reference evidence="1 2" key="1">
    <citation type="submission" date="2015-09" db="EMBL/GenBank/DDBJ databases">
        <title>Draft Genome Sequence of Bradyrhizobium manausense Strain BR 3351T, a Novel Symbiotic Nitrogen-Fixing Alphaproteobacterium Isolated from Brazilian Amazon Rain Forest.</title>
        <authorList>
            <person name="De Araujo J.L."/>
            <person name="Zilli J.E."/>
        </authorList>
    </citation>
    <scope>NUCLEOTIDE SEQUENCE [LARGE SCALE GENOMIC DNA]</scope>
    <source>
        <strain evidence="1 2">BR3351</strain>
    </source>
</reference>
<sequence>MARFLERLVPGDAKIEQMIQKITAASAVDPAIPDLFGSKLLFKRLPFLGRAAVRDHFKALMEDVPEQPIVVINGPSDSGKTYTAEFVRHIRSRYPQIISCHIRLQKGQGETIGAGELARDIATQLGGDLGLLPKKGDTNAIRWPQELANTLVTFAAATHKKCWIILDGFNDKELASSPDTRQLIVTLSHVITNGAAQTLHRLILLDFSAGHLLNPVGTIAIENIPGLPISKVEEFVREFAAARPPEEVQALIEKVKSGLPDPVLNLSEVGRRLADLVQLVG</sequence>